<proteinExistence type="predicted"/>
<dbReference type="PANTHER" id="PTHR14143">
    <property type="entry name" value="INTERFERON-INDUCIBLE GTPASE FAMILY MEMBER"/>
    <property type="match status" value="1"/>
</dbReference>
<reference evidence="2" key="1">
    <citation type="submission" date="2017-02" db="UniProtKB">
        <authorList>
            <consortium name="WormBaseParasite"/>
        </authorList>
    </citation>
    <scope>IDENTIFICATION</scope>
</reference>
<dbReference type="CDD" id="cd00882">
    <property type="entry name" value="Ras_like_GTPase"/>
    <property type="match status" value="1"/>
</dbReference>
<dbReference type="AlphaFoldDB" id="A0A0M3I5M2"/>
<evidence type="ECO:0000313" key="1">
    <source>
        <dbReference type="Proteomes" id="UP000036681"/>
    </source>
</evidence>
<accession>A0A0M3I5M2</accession>
<dbReference type="Proteomes" id="UP000036681">
    <property type="component" value="Unplaced"/>
</dbReference>
<keyword evidence="1" id="KW-1185">Reference proteome</keyword>
<protein>
    <submittedName>
        <fullName evidence="2">GTP-binding protein</fullName>
    </submittedName>
</protein>
<name>A0A0M3I5M2_ASCLU</name>
<dbReference type="WBParaSite" id="ALUE_0001225701-mRNA-1">
    <property type="protein sequence ID" value="ALUE_0001225701-mRNA-1"/>
    <property type="gene ID" value="ALUE_0001225701"/>
</dbReference>
<dbReference type="PANTHER" id="PTHR14143:SF1">
    <property type="entry name" value="IRG-TYPE G DOMAIN-CONTAINING PROTEIN"/>
    <property type="match status" value="1"/>
</dbReference>
<dbReference type="Gene3D" id="3.40.50.300">
    <property type="entry name" value="P-loop containing nucleotide triphosphate hydrolases"/>
    <property type="match status" value="1"/>
</dbReference>
<evidence type="ECO:0000313" key="2">
    <source>
        <dbReference type="WBParaSite" id="ALUE_0001225701-mRNA-1"/>
    </source>
</evidence>
<sequence length="348" mass="39180">MQNTFSCPLQTAFNYGFAGGPGTGKSALINAIRGMSSRHPLAAGRSRWKPALCERFEFDDDLLAYSVTLWEMHYPKKISAFFEYIDRLGNDALGLCFASNYMQNTFSCPLQTAFNYGFAGGPGTGKSALINAIRGMSSRHPLAAGRSRWKPALCERFEFDDDLLAYSVTLWEMHYPKKISAFFEYIDQYQLANFTAVFILIDGVPTDEDLTFAKIAFRRNATIVFLLSKCDKILMARSRSDEIPVCDLLKQRFVDKGIVRFDRVLASNAPELCGRVHLFFVSARVFKALRSGESDASVFLLHERAVFDFLKQKRMIAEMLESPNDELKEGLYANVNEDTPPSPVPNLV</sequence>
<dbReference type="SUPFAM" id="SSF52540">
    <property type="entry name" value="P-loop containing nucleoside triphosphate hydrolases"/>
    <property type="match status" value="1"/>
</dbReference>
<dbReference type="InterPro" id="IPR027417">
    <property type="entry name" value="P-loop_NTPase"/>
</dbReference>
<organism evidence="1 2">
    <name type="scientific">Ascaris lumbricoides</name>
    <name type="common">Giant roundworm</name>
    <dbReference type="NCBI Taxonomy" id="6252"/>
    <lineage>
        <taxon>Eukaryota</taxon>
        <taxon>Metazoa</taxon>
        <taxon>Ecdysozoa</taxon>
        <taxon>Nematoda</taxon>
        <taxon>Chromadorea</taxon>
        <taxon>Rhabditida</taxon>
        <taxon>Spirurina</taxon>
        <taxon>Ascaridomorpha</taxon>
        <taxon>Ascaridoidea</taxon>
        <taxon>Ascarididae</taxon>
        <taxon>Ascaris</taxon>
    </lineage>
</organism>